<accession>A0A484NQ84</accession>
<dbReference type="Gene3D" id="3.40.50.12670">
    <property type="match status" value="1"/>
</dbReference>
<dbReference type="PANTHER" id="PTHR11802:SF257">
    <property type="entry name" value="SERINE CARBOXYPEPTIDASE-LIKE 17"/>
    <property type="match status" value="1"/>
</dbReference>
<dbReference type="GO" id="GO:0019748">
    <property type="term" value="P:secondary metabolic process"/>
    <property type="evidence" value="ECO:0007669"/>
    <property type="project" value="TreeGrafter"/>
</dbReference>
<gene>
    <name evidence="2" type="ORF">CCAM_LOCUS44858</name>
</gene>
<dbReference type="PRINTS" id="PR00724">
    <property type="entry name" value="CRBOXYPTASEC"/>
</dbReference>
<name>A0A484NQ84_9ASTE</name>
<proteinExistence type="inferred from homology"/>
<evidence type="ECO:0000256" key="1">
    <source>
        <dbReference type="ARBA" id="ARBA00009431"/>
    </source>
</evidence>
<sequence>MNIRVDVRVRSRKKKKGGRRQCCGSLLLLLLAVLGLSSSRVCARRESFKVEYLPGFRHEGPLPFHLETGYIGVGEAEEVQLFYYFVRSESNHSIDPIVLWISGGPCCSTLFALTQEFGPLIFDRPKDLKAMPTLSLNSYPWTKIANFIMLDFPVGTGFSYSKNPAHPNSTILEARYHGAEFVRKWLEDRPEYQSNPFYIGGDSYSGITIPVVAQAISSGMEHGLKPKVNFKGYLLGNPATFGQAERDYIPTHIHGLGLMSDELYELWKRDCRENTSMSKCTKEMEKMQKFTIQVMMANTLMPACSWINENDDASSQQRALISNKRFKGVNVHAIDISIMCYGNIIAGRWANDVTVREALHIRKGSKETWSQCNHFLGLHYEIGISDARPYHANLSTKGYRSLIYSGDHDLLVPSISSEAWTKSLNYSILSDWRPWLVNGQIAGYTRTFSNNMTFATAKGSGHCTPTFTPLESFVMFKRWMSYEAL</sequence>
<dbReference type="InterPro" id="IPR029058">
    <property type="entry name" value="AB_hydrolase_fold"/>
</dbReference>
<dbReference type="AlphaFoldDB" id="A0A484NQ84"/>
<dbReference type="Pfam" id="PF00450">
    <property type="entry name" value="Peptidase_S10"/>
    <property type="match status" value="1"/>
</dbReference>
<evidence type="ECO:0000313" key="3">
    <source>
        <dbReference type="Proteomes" id="UP000595140"/>
    </source>
</evidence>
<dbReference type="Gene3D" id="3.40.50.1820">
    <property type="entry name" value="alpha/beta hydrolase"/>
    <property type="match status" value="1"/>
</dbReference>
<dbReference type="PANTHER" id="PTHR11802">
    <property type="entry name" value="SERINE PROTEASE FAMILY S10 SERINE CARBOXYPEPTIDASE"/>
    <property type="match status" value="1"/>
</dbReference>
<reference evidence="2 3" key="1">
    <citation type="submission" date="2018-04" db="EMBL/GenBank/DDBJ databases">
        <authorList>
            <person name="Vogel A."/>
        </authorList>
    </citation>
    <scope>NUCLEOTIDE SEQUENCE [LARGE SCALE GENOMIC DNA]</scope>
</reference>
<evidence type="ECO:0000313" key="2">
    <source>
        <dbReference type="EMBL" id="VFR03083.1"/>
    </source>
</evidence>
<dbReference type="SUPFAM" id="SSF53474">
    <property type="entry name" value="alpha/beta-Hydrolases"/>
    <property type="match status" value="1"/>
</dbReference>
<protein>
    <recommendedName>
        <fullName evidence="4">Serine carboxypeptidase-like 19</fullName>
    </recommendedName>
</protein>
<dbReference type="GO" id="GO:0004185">
    <property type="term" value="F:serine-type carboxypeptidase activity"/>
    <property type="evidence" value="ECO:0007669"/>
    <property type="project" value="InterPro"/>
</dbReference>
<dbReference type="Proteomes" id="UP000595140">
    <property type="component" value="Unassembled WGS sequence"/>
</dbReference>
<keyword evidence="3" id="KW-1185">Reference proteome</keyword>
<organism evidence="2 3">
    <name type="scientific">Cuscuta campestris</name>
    <dbReference type="NCBI Taxonomy" id="132261"/>
    <lineage>
        <taxon>Eukaryota</taxon>
        <taxon>Viridiplantae</taxon>
        <taxon>Streptophyta</taxon>
        <taxon>Embryophyta</taxon>
        <taxon>Tracheophyta</taxon>
        <taxon>Spermatophyta</taxon>
        <taxon>Magnoliopsida</taxon>
        <taxon>eudicotyledons</taxon>
        <taxon>Gunneridae</taxon>
        <taxon>Pentapetalae</taxon>
        <taxon>asterids</taxon>
        <taxon>lamiids</taxon>
        <taxon>Solanales</taxon>
        <taxon>Convolvulaceae</taxon>
        <taxon>Cuscuteae</taxon>
        <taxon>Cuscuta</taxon>
        <taxon>Cuscuta subgen. Grammica</taxon>
        <taxon>Cuscuta sect. Cleistogrammica</taxon>
    </lineage>
</organism>
<dbReference type="FunFam" id="3.40.50.12670:FF:000002">
    <property type="entry name" value="Carboxypeptidase"/>
    <property type="match status" value="1"/>
</dbReference>
<dbReference type="OrthoDB" id="443318at2759"/>
<dbReference type="EMBL" id="OOIL02006852">
    <property type="protein sequence ID" value="VFR03083.1"/>
    <property type="molecule type" value="Genomic_DNA"/>
</dbReference>
<comment type="similarity">
    <text evidence="1">Belongs to the peptidase S10 family.</text>
</comment>
<evidence type="ECO:0008006" key="4">
    <source>
        <dbReference type="Google" id="ProtNLM"/>
    </source>
</evidence>
<dbReference type="GO" id="GO:0016747">
    <property type="term" value="F:acyltransferase activity, transferring groups other than amino-acyl groups"/>
    <property type="evidence" value="ECO:0007669"/>
    <property type="project" value="TreeGrafter"/>
</dbReference>
<dbReference type="GO" id="GO:0006508">
    <property type="term" value="P:proteolysis"/>
    <property type="evidence" value="ECO:0007669"/>
    <property type="project" value="InterPro"/>
</dbReference>
<dbReference type="InterPro" id="IPR001563">
    <property type="entry name" value="Peptidase_S10"/>
</dbReference>